<keyword evidence="2" id="KW-1185">Reference proteome</keyword>
<reference evidence="1 2" key="1">
    <citation type="journal article" date="2018" name="New Phytol.">
        <title>Comparative genomics and transcriptomics depict ericoid mycorrhizal fungi as versatile saprotrophs and plant mutualists.</title>
        <authorList>
            <person name="Martino E."/>
            <person name="Morin E."/>
            <person name="Grelet G.A."/>
            <person name="Kuo A."/>
            <person name="Kohler A."/>
            <person name="Daghino S."/>
            <person name="Barry K.W."/>
            <person name="Cichocki N."/>
            <person name="Clum A."/>
            <person name="Dockter R.B."/>
            <person name="Hainaut M."/>
            <person name="Kuo R.C."/>
            <person name="LaButti K."/>
            <person name="Lindahl B.D."/>
            <person name="Lindquist E.A."/>
            <person name="Lipzen A."/>
            <person name="Khouja H.R."/>
            <person name="Magnuson J."/>
            <person name="Murat C."/>
            <person name="Ohm R.A."/>
            <person name="Singer S.W."/>
            <person name="Spatafora J.W."/>
            <person name="Wang M."/>
            <person name="Veneault-Fourrey C."/>
            <person name="Henrissat B."/>
            <person name="Grigoriev I.V."/>
            <person name="Martin F.M."/>
            <person name="Perotto S."/>
        </authorList>
    </citation>
    <scope>NUCLEOTIDE SEQUENCE [LARGE SCALE GENOMIC DNA]</scope>
    <source>
        <strain evidence="1 2">ATCC 22711</strain>
    </source>
</reference>
<accession>A0A2T3B809</accession>
<name>A0A2T3B809_AMORE</name>
<evidence type="ECO:0000313" key="2">
    <source>
        <dbReference type="Proteomes" id="UP000241818"/>
    </source>
</evidence>
<dbReference type="RefSeq" id="XP_024723039.1">
    <property type="nucleotide sequence ID" value="XM_024864459.1"/>
</dbReference>
<sequence>MSQLRLCLSLSGLPYIIYPLSVPRCAPPRNSRPNSSFLMMPTSFSLPPHEFTPHDIPIYELIMIALPSLRL</sequence>
<dbReference type="AlphaFoldDB" id="A0A2T3B809"/>
<gene>
    <name evidence="1" type="ORF">M430DRAFT_211864</name>
</gene>
<dbReference type="GeneID" id="36572540"/>
<organism evidence="1 2">
    <name type="scientific">Amorphotheca resinae ATCC 22711</name>
    <dbReference type="NCBI Taxonomy" id="857342"/>
    <lineage>
        <taxon>Eukaryota</taxon>
        <taxon>Fungi</taxon>
        <taxon>Dikarya</taxon>
        <taxon>Ascomycota</taxon>
        <taxon>Pezizomycotina</taxon>
        <taxon>Leotiomycetes</taxon>
        <taxon>Helotiales</taxon>
        <taxon>Amorphothecaceae</taxon>
        <taxon>Amorphotheca</taxon>
    </lineage>
</organism>
<dbReference type="InParanoid" id="A0A2T3B809"/>
<evidence type="ECO:0000313" key="1">
    <source>
        <dbReference type="EMBL" id="PSS22993.1"/>
    </source>
</evidence>
<protein>
    <submittedName>
        <fullName evidence="1">Uncharacterized protein</fullName>
    </submittedName>
</protein>
<dbReference type="EMBL" id="KZ679008">
    <property type="protein sequence ID" value="PSS22993.1"/>
    <property type="molecule type" value="Genomic_DNA"/>
</dbReference>
<dbReference type="Proteomes" id="UP000241818">
    <property type="component" value="Unassembled WGS sequence"/>
</dbReference>
<proteinExistence type="predicted"/>